<dbReference type="SUPFAM" id="SSF57850">
    <property type="entry name" value="RING/U-box"/>
    <property type="match status" value="1"/>
</dbReference>
<sequence>MGNVGSNNSNGRRRHRSNGSRSNHHTHQPPPPPPPLQPPPPPEITNRYVFAAATPYPPQYPNPPPYYQYPTGAYYPPPPLPAVPLQPPHDHHHHHRMPMEAGRWVGGRYPCAPVMHLPAPYVDHQKAVTIRNDVNIKKETLKIEADEASPGKFLVSFIFDATVACSITLYFFAKEGEKCNLTTVKDSIPPITLTFQQGLGQKFKQTPGTGIDLSAYGESELSDGDEKSVYPLAVKAEATPSSPEDVKQYPGVTNSQITDAVFEKVKGEFKVRVVKQILWVNGTRYELQEIYGIGNSVDSEFDGSDSSKECVICLSEPRDTTVLPCRHMCMCSGCAKVLRFQTNRCPICRQAVERLLEIKINNRSEE</sequence>
<dbReference type="Proteomes" id="UP001229421">
    <property type="component" value="Unassembled WGS sequence"/>
</dbReference>
<evidence type="ECO:0000256" key="13">
    <source>
        <dbReference type="SAM" id="MobiDB-lite"/>
    </source>
</evidence>
<comment type="similarity">
    <text evidence="11">Belongs to the RING-type zinc finger family. LOG2 subfamily.</text>
</comment>
<comment type="catalytic activity">
    <reaction evidence="1">
        <text>S-ubiquitinyl-[E2 ubiquitin-conjugating enzyme]-L-cysteine + [acceptor protein]-L-lysine = [E2 ubiquitin-conjugating enzyme]-L-cysteine + N(6)-ubiquitinyl-[acceptor protein]-L-lysine.</text>
        <dbReference type="EC" id="2.3.2.27"/>
    </reaction>
</comment>
<keyword evidence="10" id="KW-0449">Lipoprotein</keyword>
<gene>
    <name evidence="15" type="ORF">QVD17_11593</name>
</gene>
<evidence type="ECO:0000256" key="7">
    <source>
        <dbReference type="ARBA" id="ARBA00022771"/>
    </source>
</evidence>
<evidence type="ECO:0000313" key="15">
    <source>
        <dbReference type="EMBL" id="KAK1429384.1"/>
    </source>
</evidence>
<feature type="domain" description="RING-type" evidence="14">
    <location>
        <begin position="310"/>
        <end position="349"/>
    </location>
</feature>
<comment type="pathway">
    <text evidence="2">Protein modification; protein ubiquitination.</text>
</comment>
<dbReference type="InterPro" id="IPR013083">
    <property type="entry name" value="Znf_RING/FYVE/PHD"/>
</dbReference>
<feature type="compositionally biased region" description="Low complexity" evidence="13">
    <location>
        <begin position="1"/>
        <end position="10"/>
    </location>
</feature>
<dbReference type="FunFam" id="3.30.40.10:FF:000115">
    <property type="entry name" value="probable E3 ubiquitin-protein ligase LOG2"/>
    <property type="match status" value="1"/>
</dbReference>
<dbReference type="PANTHER" id="PTHR22996:SF26">
    <property type="entry name" value="RING-TYPE E3 UBIQUITIN TRANSFERASE"/>
    <property type="match status" value="1"/>
</dbReference>
<keyword evidence="5" id="KW-0519">Myristate</keyword>
<dbReference type="SMART" id="SM00184">
    <property type="entry name" value="RING"/>
    <property type="match status" value="1"/>
</dbReference>
<evidence type="ECO:0000256" key="1">
    <source>
        <dbReference type="ARBA" id="ARBA00000900"/>
    </source>
</evidence>
<keyword evidence="16" id="KW-1185">Reference proteome</keyword>
<proteinExistence type="inferred from homology"/>
<feature type="compositionally biased region" description="Pro residues" evidence="13">
    <location>
        <begin position="28"/>
        <end position="43"/>
    </location>
</feature>
<dbReference type="Pfam" id="PF26192">
    <property type="entry name" value="RNF157-like_N"/>
    <property type="match status" value="1"/>
</dbReference>
<dbReference type="InterPro" id="IPR045195">
    <property type="entry name" value="LOG2-like_mRING_C3HC5"/>
</dbReference>
<dbReference type="AlphaFoldDB" id="A0AAD8KVG1"/>
<dbReference type="InterPro" id="IPR001841">
    <property type="entry name" value="Znf_RING"/>
</dbReference>
<evidence type="ECO:0000256" key="5">
    <source>
        <dbReference type="ARBA" id="ARBA00022707"/>
    </source>
</evidence>
<accession>A0AAD8KVG1</accession>
<dbReference type="GO" id="GO:0008270">
    <property type="term" value="F:zinc ion binding"/>
    <property type="evidence" value="ECO:0007669"/>
    <property type="project" value="UniProtKB-KW"/>
</dbReference>
<dbReference type="Gene3D" id="3.30.40.10">
    <property type="entry name" value="Zinc/RING finger domain, C3HC4 (zinc finger)"/>
    <property type="match status" value="1"/>
</dbReference>
<dbReference type="PROSITE" id="PS50089">
    <property type="entry name" value="ZF_RING_2"/>
    <property type="match status" value="1"/>
</dbReference>
<dbReference type="EC" id="2.3.2.27" evidence="3"/>
<evidence type="ECO:0000256" key="3">
    <source>
        <dbReference type="ARBA" id="ARBA00012483"/>
    </source>
</evidence>
<evidence type="ECO:0000256" key="2">
    <source>
        <dbReference type="ARBA" id="ARBA00004906"/>
    </source>
</evidence>
<organism evidence="15 16">
    <name type="scientific">Tagetes erecta</name>
    <name type="common">African marigold</name>
    <dbReference type="NCBI Taxonomy" id="13708"/>
    <lineage>
        <taxon>Eukaryota</taxon>
        <taxon>Viridiplantae</taxon>
        <taxon>Streptophyta</taxon>
        <taxon>Embryophyta</taxon>
        <taxon>Tracheophyta</taxon>
        <taxon>Spermatophyta</taxon>
        <taxon>Magnoliopsida</taxon>
        <taxon>eudicotyledons</taxon>
        <taxon>Gunneridae</taxon>
        <taxon>Pentapetalae</taxon>
        <taxon>asterids</taxon>
        <taxon>campanulids</taxon>
        <taxon>Asterales</taxon>
        <taxon>Asteraceae</taxon>
        <taxon>Asteroideae</taxon>
        <taxon>Heliantheae alliance</taxon>
        <taxon>Tageteae</taxon>
        <taxon>Tagetes</taxon>
    </lineage>
</organism>
<evidence type="ECO:0000256" key="9">
    <source>
        <dbReference type="ARBA" id="ARBA00022833"/>
    </source>
</evidence>
<evidence type="ECO:0000313" key="16">
    <source>
        <dbReference type="Proteomes" id="UP001229421"/>
    </source>
</evidence>
<dbReference type="InterPro" id="IPR045194">
    <property type="entry name" value="MGRN1/RNF157-like"/>
</dbReference>
<evidence type="ECO:0000259" key="14">
    <source>
        <dbReference type="PROSITE" id="PS50089"/>
    </source>
</evidence>
<keyword evidence="6" id="KW-0479">Metal-binding</keyword>
<evidence type="ECO:0000256" key="8">
    <source>
        <dbReference type="ARBA" id="ARBA00022786"/>
    </source>
</evidence>
<dbReference type="Pfam" id="PF13920">
    <property type="entry name" value="zf-C3HC4_3"/>
    <property type="match status" value="1"/>
</dbReference>
<feature type="compositionally biased region" description="Basic residues" evidence="13">
    <location>
        <begin position="11"/>
        <end position="27"/>
    </location>
</feature>
<keyword evidence="9" id="KW-0862">Zinc</keyword>
<dbReference type="CDD" id="cd16789">
    <property type="entry name" value="mRING-HC-C3HC5_MGRN1-like"/>
    <property type="match status" value="1"/>
</dbReference>
<feature type="region of interest" description="Disordered" evidence="13">
    <location>
        <begin position="1"/>
        <end position="45"/>
    </location>
</feature>
<protein>
    <recommendedName>
        <fullName evidence="3">RING-type E3 ubiquitin transferase</fullName>
        <ecNumber evidence="3">2.3.2.27</ecNumber>
    </recommendedName>
</protein>
<reference evidence="15" key="1">
    <citation type="journal article" date="2023" name="bioRxiv">
        <title>Improved chromosome-level genome assembly for marigold (Tagetes erecta).</title>
        <authorList>
            <person name="Jiang F."/>
            <person name="Yuan L."/>
            <person name="Wang S."/>
            <person name="Wang H."/>
            <person name="Xu D."/>
            <person name="Wang A."/>
            <person name="Fan W."/>
        </authorList>
    </citation>
    <scope>NUCLEOTIDE SEQUENCE</scope>
    <source>
        <strain evidence="15">WSJ</strain>
        <tissue evidence="15">Leaf</tissue>
    </source>
</reference>
<evidence type="ECO:0000256" key="11">
    <source>
        <dbReference type="ARBA" id="ARBA00025721"/>
    </source>
</evidence>
<evidence type="ECO:0000256" key="6">
    <source>
        <dbReference type="ARBA" id="ARBA00022723"/>
    </source>
</evidence>
<dbReference type="InterPro" id="IPR058981">
    <property type="entry name" value="MGRN1/RNF157-like_N"/>
</dbReference>
<comment type="caution">
    <text evidence="15">The sequence shown here is derived from an EMBL/GenBank/DDBJ whole genome shotgun (WGS) entry which is preliminary data.</text>
</comment>
<keyword evidence="8" id="KW-0833">Ubl conjugation pathway</keyword>
<dbReference type="PANTHER" id="PTHR22996">
    <property type="entry name" value="MAHOGUNIN"/>
    <property type="match status" value="1"/>
</dbReference>
<dbReference type="GO" id="GO:0016567">
    <property type="term" value="P:protein ubiquitination"/>
    <property type="evidence" value="ECO:0007669"/>
    <property type="project" value="TreeGrafter"/>
</dbReference>
<dbReference type="EMBL" id="JAUHHV010000003">
    <property type="protein sequence ID" value="KAK1429384.1"/>
    <property type="molecule type" value="Genomic_DNA"/>
</dbReference>
<evidence type="ECO:0000256" key="12">
    <source>
        <dbReference type="PROSITE-ProRule" id="PRU00175"/>
    </source>
</evidence>
<evidence type="ECO:0000256" key="4">
    <source>
        <dbReference type="ARBA" id="ARBA00022679"/>
    </source>
</evidence>
<name>A0AAD8KVG1_TARER</name>
<keyword evidence="4" id="KW-0808">Transferase</keyword>
<keyword evidence="7 12" id="KW-0863">Zinc-finger</keyword>
<evidence type="ECO:0000256" key="10">
    <source>
        <dbReference type="ARBA" id="ARBA00023288"/>
    </source>
</evidence>
<dbReference type="GO" id="GO:0061630">
    <property type="term" value="F:ubiquitin protein ligase activity"/>
    <property type="evidence" value="ECO:0007669"/>
    <property type="project" value="UniProtKB-EC"/>
</dbReference>